<feature type="transmembrane region" description="Helical" evidence="2">
    <location>
        <begin position="338"/>
        <end position="361"/>
    </location>
</feature>
<dbReference type="Gene3D" id="1.20.1250.20">
    <property type="entry name" value="MFS general substrate transporter like domains"/>
    <property type="match status" value="1"/>
</dbReference>
<gene>
    <name evidence="3" type="ORF">LIER_26262</name>
</gene>
<keyword evidence="4" id="KW-1185">Reference proteome</keyword>
<dbReference type="PANTHER" id="PTHR11328:SF28">
    <property type="entry name" value="MAJOR FACILITATOR SUPERFAMILY DOMAIN-CONTAINING PROTEIN 12"/>
    <property type="match status" value="1"/>
</dbReference>
<sequence length="461" mass="50504">MSGDMEDEDTRSNLLGRGSILYYGVGHMLNDITAACWFTYLLVFLTDIGLSSSDAAAVMFSGQMADGLTTVFVGELIDRFGHFKKWHAAGAILVAVSFSSVFGGCIPCKIFGSDSLLLQTIGYCIFAAIFNMGWAATQVSHMSMVNCITLNSTSRVALASCRNAFTMVANLSLYAIALVVFNTVSSSGSHKDVENQYRWIAYSSVLIGGCFVGLFHLGTKEPRLKLEAHKKGHARILWTYWFKKVLYYQVALVYVITRLVTNVSQAFLAFYVINDLHMSQSSKALVPAVIYIFSFIVSLLLQEFSWTGRHVKAFYSTGGFLWICCGAAILILPSSLSYLMYILCVLIGVANALMMVTGVGMQSFLVGKDLHGCAFVYGSLSLLDKISCGVALAILESYQNSIRELQDCNPTNLCFSNTRYGLGLFPAVCAFVGVLVTYSMDLDERPTLVSIPTEIEEPLLV</sequence>
<feature type="transmembrane region" description="Helical" evidence="2">
    <location>
        <begin position="373"/>
        <end position="395"/>
    </location>
</feature>
<name>A0AAV3R918_LITER</name>
<evidence type="ECO:0000313" key="3">
    <source>
        <dbReference type="EMBL" id="GAA0172433.1"/>
    </source>
</evidence>
<evidence type="ECO:0000256" key="2">
    <source>
        <dbReference type="SAM" id="Phobius"/>
    </source>
</evidence>
<protein>
    <recommendedName>
        <fullName evidence="5">Major facilitator superfamily domain-containing protein 12-like</fullName>
    </recommendedName>
</protein>
<feature type="transmembrane region" description="Helical" evidence="2">
    <location>
        <begin position="20"/>
        <end position="43"/>
    </location>
</feature>
<evidence type="ECO:0008006" key="5">
    <source>
        <dbReference type="Google" id="ProtNLM"/>
    </source>
</evidence>
<feature type="transmembrane region" description="Helical" evidence="2">
    <location>
        <begin position="284"/>
        <end position="301"/>
    </location>
</feature>
<feature type="transmembrane region" description="Helical" evidence="2">
    <location>
        <begin position="313"/>
        <end position="332"/>
    </location>
</feature>
<feature type="transmembrane region" description="Helical" evidence="2">
    <location>
        <begin position="245"/>
        <end position="272"/>
    </location>
</feature>
<dbReference type="AlphaFoldDB" id="A0AAV3R918"/>
<reference evidence="3 4" key="1">
    <citation type="submission" date="2024-01" db="EMBL/GenBank/DDBJ databases">
        <title>The complete chloroplast genome sequence of Lithospermum erythrorhizon: insights into the phylogenetic relationship among Boraginaceae species and the maternal lineages of purple gromwells.</title>
        <authorList>
            <person name="Okada T."/>
            <person name="Watanabe K."/>
        </authorList>
    </citation>
    <scope>NUCLEOTIDE SEQUENCE [LARGE SCALE GENOMIC DNA]</scope>
</reference>
<dbReference type="InterPro" id="IPR036259">
    <property type="entry name" value="MFS_trans_sf"/>
</dbReference>
<dbReference type="Pfam" id="PF13347">
    <property type="entry name" value="MFS_2"/>
    <property type="match status" value="1"/>
</dbReference>
<keyword evidence="2" id="KW-0812">Transmembrane</keyword>
<dbReference type="GO" id="GO:0015293">
    <property type="term" value="F:symporter activity"/>
    <property type="evidence" value="ECO:0007669"/>
    <property type="project" value="InterPro"/>
</dbReference>
<dbReference type="Proteomes" id="UP001454036">
    <property type="component" value="Unassembled WGS sequence"/>
</dbReference>
<keyword evidence="2" id="KW-1133">Transmembrane helix</keyword>
<dbReference type="PANTHER" id="PTHR11328">
    <property type="entry name" value="MAJOR FACILITATOR SUPERFAMILY DOMAIN-CONTAINING PROTEIN"/>
    <property type="match status" value="1"/>
</dbReference>
<comment type="caution">
    <text evidence="3">The sequence shown here is derived from an EMBL/GenBank/DDBJ whole genome shotgun (WGS) entry which is preliminary data.</text>
</comment>
<evidence type="ECO:0000256" key="1">
    <source>
        <dbReference type="ARBA" id="ARBA00044504"/>
    </source>
</evidence>
<dbReference type="InterPro" id="IPR039672">
    <property type="entry name" value="MFS_2"/>
</dbReference>
<feature type="transmembrane region" description="Helical" evidence="2">
    <location>
        <begin position="199"/>
        <end position="217"/>
    </location>
</feature>
<dbReference type="EMBL" id="BAABME010008122">
    <property type="protein sequence ID" value="GAA0172433.1"/>
    <property type="molecule type" value="Genomic_DNA"/>
</dbReference>
<dbReference type="FunFam" id="1.20.1250.20:FF:000267">
    <property type="entry name" value="AT3g60070/T2O9_50"/>
    <property type="match status" value="1"/>
</dbReference>
<feature type="transmembrane region" description="Helical" evidence="2">
    <location>
        <begin position="420"/>
        <end position="438"/>
    </location>
</feature>
<dbReference type="GO" id="GO:0005886">
    <property type="term" value="C:plasma membrane"/>
    <property type="evidence" value="ECO:0007669"/>
    <property type="project" value="TreeGrafter"/>
</dbReference>
<feature type="transmembrane region" description="Helical" evidence="2">
    <location>
        <begin position="86"/>
        <end position="104"/>
    </location>
</feature>
<dbReference type="GO" id="GO:0008643">
    <property type="term" value="P:carbohydrate transport"/>
    <property type="evidence" value="ECO:0007669"/>
    <property type="project" value="InterPro"/>
</dbReference>
<feature type="transmembrane region" description="Helical" evidence="2">
    <location>
        <begin position="164"/>
        <end position="184"/>
    </location>
</feature>
<evidence type="ECO:0000313" key="4">
    <source>
        <dbReference type="Proteomes" id="UP001454036"/>
    </source>
</evidence>
<accession>A0AAV3R918</accession>
<dbReference type="SUPFAM" id="SSF103473">
    <property type="entry name" value="MFS general substrate transporter"/>
    <property type="match status" value="1"/>
</dbReference>
<keyword evidence="2" id="KW-0472">Membrane</keyword>
<proteinExistence type="inferred from homology"/>
<organism evidence="3 4">
    <name type="scientific">Lithospermum erythrorhizon</name>
    <name type="common">Purple gromwell</name>
    <name type="synonym">Lithospermum officinale var. erythrorhizon</name>
    <dbReference type="NCBI Taxonomy" id="34254"/>
    <lineage>
        <taxon>Eukaryota</taxon>
        <taxon>Viridiplantae</taxon>
        <taxon>Streptophyta</taxon>
        <taxon>Embryophyta</taxon>
        <taxon>Tracheophyta</taxon>
        <taxon>Spermatophyta</taxon>
        <taxon>Magnoliopsida</taxon>
        <taxon>eudicotyledons</taxon>
        <taxon>Gunneridae</taxon>
        <taxon>Pentapetalae</taxon>
        <taxon>asterids</taxon>
        <taxon>lamiids</taxon>
        <taxon>Boraginales</taxon>
        <taxon>Boraginaceae</taxon>
        <taxon>Boraginoideae</taxon>
        <taxon>Lithospermeae</taxon>
        <taxon>Lithospermum</taxon>
    </lineage>
</organism>
<comment type="similarity">
    <text evidence="1">Belongs to the major facilitator superfamily. Phosphate:H(+) symporter (TC 2.A.1.9) family.</text>
</comment>
<feature type="transmembrane region" description="Helical" evidence="2">
    <location>
        <begin position="116"/>
        <end position="136"/>
    </location>
</feature>